<comment type="caution">
    <text evidence="2">The sequence shown here is derived from an EMBL/GenBank/DDBJ whole genome shotgun (WGS) entry which is preliminary data.</text>
</comment>
<protein>
    <recommendedName>
        <fullName evidence="4">DUF4352 domain-containing protein</fullName>
    </recommendedName>
</protein>
<name>A0ABQ1JVT1_9FLAO</name>
<keyword evidence="3" id="KW-1185">Reference proteome</keyword>
<feature type="chain" id="PRO_5046462845" description="DUF4352 domain-containing protein" evidence="1">
    <location>
        <begin position="22"/>
        <end position="162"/>
    </location>
</feature>
<dbReference type="PROSITE" id="PS51257">
    <property type="entry name" value="PROKAR_LIPOPROTEIN"/>
    <property type="match status" value="1"/>
</dbReference>
<dbReference type="RefSeq" id="WP_188621127.1">
    <property type="nucleotide sequence ID" value="NZ_BMJE01000004.1"/>
</dbReference>
<keyword evidence="1" id="KW-0732">Signal</keyword>
<feature type="signal peptide" evidence="1">
    <location>
        <begin position="1"/>
        <end position="21"/>
    </location>
</feature>
<evidence type="ECO:0000313" key="2">
    <source>
        <dbReference type="EMBL" id="GGB79714.1"/>
    </source>
</evidence>
<evidence type="ECO:0000313" key="3">
    <source>
        <dbReference type="Proteomes" id="UP000615760"/>
    </source>
</evidence>
<dbReference type="EMBL" id="BMJE01000004">
    <property type="protein sequence ID" value="GGB79714.1"/>
    <property type="molecule type" value="Genomic_DNA"/>
</dbReference>
<evidence type="ECO:0008006" key="4">
    <source>
        <dbReference type="Google" id="ProtNLM"/>
    </source>
</evidence>
<reference evidence="3" key="1">
    <citation type="journal article" date="2019" name="Int. J. Syst. Evol. Microbiol.">
        <title>The Global Catalogue of Microorganisms (GCM) 10K type strain sequencing project: providing services to taxonomists for standard genome sequencing and annotation.</title>
        <authorList>
            <consortium name="The Broad Institute Genomics Platform"/>
            <consortium name="The Broad Institute Genome Sequencing Center for Infectious Disease"/>
            <person name="Wu L."/>
            <person name="Ma J."/>
        </authorList>
    </citation>
    <scope>NUCLEOTIDE SEQUENCE [LARGE SCALE GENOMIC DNA]</scope>
    <source>
        <strain evidence="3">CGMCC 1.15461</strain>
    </source>
</reference>
<accession>A0ABQ1JVT1</accession>
<dbReference type="Proteomes" id="UP000615760">
    <property type="component" value="Unassembled WGS sequence"/>
</dbReference>
<proteinExistence type="predicted"/>
<organism evidence="2 3">
    <name type="scientific">Flavobacterium suaedae</name>
    <dbReference type="NCBI Taxonomy" id="1767027"/>
    <lineage>
        <taxon>Bacteria</taxon>
        <taxon>Pseudomonadati</taxon>
        <taxon>Bacteroidota</taxon>
        <taxon>Flavobacteriia</taxon>
        <taxon>Flavobacteriales</taxon>
        <taxon>Flavobacteriaceae</taxon>
        <taxon>Flavobacterium</taxon>
    </lineage>
</organism>
<evidence type="ECO:0000256" key="1">
    <source>
        <dbReference type="SAM" id="SignalP"/>
    </source>
</evidence>
<gene>
    <name evidence="2" type="ORF">GCM10007424_19860</name>
</gene>
<sequence length="162" mass="18095">MKKIFLLLTVTVLSLSITSCSDDDSAPTNNGGNNEETVSFKINGIQKTFEHIVVNTENIDSEVLLTIIASENNEANEFITFQLYQDETGGAEVDTEWRYYDANKVYEEGGFNNEEAIQIDQTITENNSEKLSGTFSGTLSRYEQEAGLILLEITEGTFNINR</sequence>